<name>A0ABQ8HD54_9ROSI</name>
<dbReference type="Pfam" id="PF14223">
    <property type="entry name" value="Retrotran_gag_2"/>
    <property type="match status" value="1"/>
</dbReference>
<dbReference type="InterPro" id="IPR029014">
    <property type="entry name" value="NiFe-Hase_large"/>
</dbReference>
<protein>
    <recommendedName>
        <fullName evidence="4">NADH-quinone oxidoreductase subunit D domain-containing protein</fullName>
    </recommendedName>
</protein>
<dbReference type="SUPFAM" id="SSF56762">
    <property type="entry name" value="HydB/Nqo4-like"/>
    <property type="match status" value="1"/>
</dbReference>
<evidence type="ECO:0000256" key="1">
    <source>
        <dbReference type="ARBA" id="ARBA00005769"/>
    </source>
</evidence>
<organism evidence="5 6">
    <name type="scientific">Xanthoceras sorbifolium</name>
    <dbReference type="NCBI Taxonomy" id="99658"/>
    <lineage>
        <taxon>Eukaryota</taxon>
        <taxon>Viridiplantae</taxon>
        <taxon>Streptophyta</taxon>
        <taxon>Embryophyta</taxon>
        <taxon>Tracheophyta</taxon>
        <taxon>Spermatophyta</taxon>
        <taxon>Magnoliopsida</taxon>
        <taxon>eudicotyledons</taxon>
        <taxon>Gunneridae</taxon>
        <taxon>Pentapetalae</taxon>
        <taxon>rosids</taxon>
        <taxon>malvids</taxon>
        <taxon>Sapindales</taxon>
        <taxon>Sapindaceae</taxon>
        <taxon>Xanthoceroideae</taxon>
        <taxon>Xanthoceras</taxon>
    </lineage>
</organism>
<dbReference type="EMBL" id="JAFEMO010000012">
    <property type="protein sequence ID" value="KAH7554431.1"/>
    <property type="molecule type" value="Genomic_DNA"/>
</dbReference>
<comment type="caution">
    <text evidence="5">The sequence shown here is derived from an EMBL/GenBank/DDBJ whole genome shotgun (WGS) entry which is preliminary data.</text>
</comment>
<reference evidence="5 6" key="1">
    <citation type="submission" date="2021-02" db="EMBL/GenBank/DDBJ databases">
        <title>Plant Genome Project.</title>
        <authorList>
            <person name="Zhang R.-G."/>
        </authorList>
    </citation>
    <scope>NUCLEOTIDE SEQUENCE [LARGE SCALE GENOMIC DNA]</scope>
    <source>
        <tissue evidence="5">Leaves</tissue>
    </source>
</reference>
<evidence type="ECO:0000259" key="4">
    <source>
        <dbReference type="Pfam" id="PF00346"/>
    </source>
</evidence>
<keyword evidence="3" id="KW-0520">NAD</keyword>
<dbReference type="Gene3D" id="1.10.645.10">
    <property type="entry name" value="Cytochrome-c3 Hydrogenase, chain B"/>
    <property type="match status" value="1"/>
</dbReference>
<dbReference type="Proteomes" id="UP000827721">
    <property type="component" value="Unassembled WGS sequence"/>
</dbReference>
<comment type="similarity">
    <text evidence="1">Belongs to the complex I 49 kDa subunit family.</text>
</comment>
<dbReference type="PANTHER" id="PTHR11993:SF10">
    <property type="entry name" value="NADH DEHYDROGENASE [UBIQUINONE] IRON-SULFUR PROTEIN 2, MITOCHONDRIAL"/>
    <property type="match status" value="1"/>
</dbReference>
<dbReference type="InterPro" id="IPR022885">
    <property type="entry name" value="NDH1_su_D/H"/>
</dbReference>
<proteinExistence type="inferred from homology"/>
<gene>
    <name evidence="5" type="ORF">JRO89_XS12G0206900</name>
</gene>
<evidence type="ECO:0000313" key="6">
    <source>
        <dbReference type="Proteomes" id="UP000827721"/>
    </source>
</evidence>
<accession>A0ABQ8HD54</accession>
<dbReference type="Pfam" id="PF00346">
    <property type="entry name" value="Complex1_49kDa"/>
    <property type="match status" value="1"/>
</dbReference>
<dbReference type="PANTHER" id="PTHR11993">
    <property type="entry name" value="NADH-UBIQUINONE OXIDOREDUCTASE 49 KDA SUBUNIT"/>
    <property type="match status" value="1"/>
</dbReference>
<evidence type="ECO:0000313" key="5">
    <source>
        <dbReference type="EMBL" id="KAH7554431.1"/>
    </source>
</evidence>
<sequence length="500" mass="55790">MTTGSSVYSTSIHHFEPYTEGFSVPAPSTYTAVEAPKGEFGVFLVSNGSNRPYRRKIRAPGSAHLQGLDSMSKHHMPADVVTIIGTQDIVSGENLAALVSITDAGVFLDRKYQEKQLIQLLGEGGRLKIGIRDETLIRKDGVFPESEHSSLRVISKRKGLWWPCNLSRRNFKRINKDEFVNEKYKVPIFIGINGRMANCSSGLLGIIVRNTLNFIPVVPLLALKLKKDLSEIALEKPRKTWDSLGIVSVDLPITRLSLHTIYTISIRAVLHDQSHPSDSIAADSAFKQTFIKSYCITSSSGLFWGIRIISLSCSNRAFETKQRRHSLSTLFFVKTSDSYSRDGKSYAQLKGNSLIRGIPFKRSSYLIRRWRPGLSAANVDLGLGFSAHPHSPWLETKPVAEYLQLIKAISDELAIIDAPLAEDDIIIHALNGLGPEFKEIAAAVRARENLITFEELHDKLVAYEGYLKREEAGSDVSIATANYTYTRRFSNNNQARRSLH</sequence>
<feature type="domain" description="NADH-quinone oxidoreductase subunit D" evidence="4">
    <location>
        <begin position="9"/>
        <end position="93"/>
    </location>
</feature>
<keyword evidence="6" id="KW-1185">Reference proteome</keyword>
<keyword evidence="2" id="KW-1278">Translocase</keyword>
<evidence type="ECO:0000256" key="2">
    <source>
        <dbReference type="ARBA" id="ARBA00022967"/>
    </source>
</evidence>
<dbReference type="InterPro" id="IPR001135">
    <property type="entry name" value="NADH_Q_OxRdtase_suD"/>
</dbReference>
<evidence type="ECO:0000256" key="3">
    <source>
        <dbReference type="ARBA" id="ARBA00023027"/>
    </source>
</evidence>